<feature type="transmembrane region" description="Helical" evidence="5">
    <location>
        <begin position="342"/>
        <end position="364"/>
    </location>
</feature>
<keyword evidence="3 5" id="KW-1133">Transmembrane helix</keyword>
<dbReference type="PIRSF" id="PIRSF015380">
    <property type="entry name" value="Site-sp_rcmb"/>
    <property type="match status" value="1"/>
</dbReference>
<feature type="transmembrane region" description="Helical" evidence="5">
    <location>
        <begin position="488"/>
        <end position="509"/>
    </location>
</feature>
<dbReference type="InterPro" id="IPR011385">
    <property type="entry name" value="Site-sp_rcmbase"/>
</dbReference>
<proteinExistence type="predicted"/>
<dbReference type="Pfam" id="PF10136">
    <property type="entry name" value="SpecificRecomb"/>
    <property type="match status" value="1"/>
</dbReference>
<protein>
    <submittedName>
        <fullName evidence="6">Site-specific recombinase</fullName>
    </submittedName>
</protein>
<reference evidence="7" key="1">
    <citation type="journal article" date="2019" name="Int. J. Syst. Evol. Microbiol.">
        <title>The Global Catalogue of Microorganisms (GCM) 10K type strain sequencing project: providing services to taxonomists for standard genome sequencing and annotation.</title>
        <authorList>
            <consortium name="The Broad Institute Genomics Platform"/>
            <consortium name="The Broad Institute Genome Sequencing Center for Infectious Disease"/>
            <person name="Wu L."/>
            <person name="Ma J."/>
        </authorList>
    </citation>
    <scope>NUCLEOTIDE SEQUENCE [LARGE SCALE GENOMIC DNA]</scope>
    <source>
        <strain evidence="7">JCM 17858</strain>
    </source>
</reference>
<comment type="subcellular location">
    <subcellularLocation>
        <location evidence="1">Membrane</location>
        <topology evidence="1">Multi-pass membrane protein</topology>
    </subcellularLocation>
</comment>
<evidence type="ECO:0000313" key="6">
    <source>
        <dbReference type="EMBL" id="GAA4515745.1"/>
    </source>
</evidence>
<organism evidence="6 7">
    <name type="scientific">Sphingobacterium thermophilum</name>
    <dbReference type="NCBI Taxonomy" id="768534"/>
    <lineage>
        <taxon>Bacteria</taxon>
        <taxon>Pseudomonadati</taxon>
        <taxon>Bacteroidota</taxon>
        <taxon>Sphingobacteriia</taxon>
        <taxon>Sphingobacteriales</taxon>
        <taxon>Sphingobacteriaceae</taxon>
        <taxon>Sphingobacterium</taxon>
    </lineage>
</organism>
<evidence type="ECO:0000256" key="2">
    <source>
        <dbReference type="ARBA" id="ARBA00022692"/>
    </source>
</evidence>
<dbReference type="InterPro" id="IPR023271">
    <property type="entry name" value="Aquaporin-like"/>
</dbReference>
<evidence type="ECO:0000313" key="7">
    <source>
        <dbReference type="Proteomes" id="UP001500394"/>
    </source>
</evidence>
<evidence type="ECO:0000256" key="4">
    <source>
        <dbReference type="ARBA" id="ARBA00023136"/>
    </source>
</evidence>
<keyword evidence="7" id="KW-1185">Reference proteome</keyword>
<gene>
    <name evidence="6" type="ORF">GCM10023173_13970</name>
</gene>
<sequence length="666" mass="76154">MTPTEQELIKLFNRKNIQSLEGLDFLIDLVDIFRKHKHASLVDLTPLILLLQESPRYREILTQKVADLEPHKRDFDNIISDVGIINYSDFLFEVKKRLIAKLIPHQAPLDSLEYILNQIFYARTDYDWIQSIPDEQLVKLFQMLESNTIYADKEDNHYISEILYGLEVLTQRISGRAMESEVIKMTPEYRNFDNPFIGLLQEMEAIIIYMRDQKTSFIKSTDLNYKQLLILLGQCEKYIDDAFSNSQKLGISMKVNQSLLRIKQQLGRIKDTLPFIVLDEESKSVQQTIDFIKHLIFINTNKTNVRRLINESTQAVAYEITQHTAQTGEHYITTSRSEYVKMFWSACGGGAIVGLLCIIKVMLAKVDTSIFGHAVLYSLNYAVGFTAIYLLGCTLATKQPAMTATALVKALEKKSDNKEERNYKYWEFAHFFSKVFRSQFIAFVGNVFVAFPVALLLVSGIDKIWHYNIAESKWKTLMFDLDPIDSPAIFHAAIAGVFLFLSGIIAGSVSNRDKHNNLYYRIEQHPILKKLFGKEKTKKIASIYQKKWAGIISNVWFGVFMGMTGSIGIFLGLNIDIRHITFASGNLALGIYGSDFRATTDTIIWGIVGIGIIGFVNFIVSFTLSLSLAFRARKMKFFELILVGRAIWALFLVSPMQFFFPPKKEG</sequence>
<feature type="transmembrane region" description="Helical" evidence="5">
    <location>
        <begin position="548"/>
        <end position="573"/>
    </location>
</feature>
<keyword evidence="4 5" id="KW-0472">Membrane</keyword>
<dbReference type="Proteomes" id="UP001500394">
    <property type="component" value="Unassembled WGS sequence"/>
</dbReference>
<dbReference type="RefSeq" id="WP_345066621.1">
    <property type="nucleotide sequence ID" value="NZ_BAABGR010000015.1"/>
</dbReference>
<keyword evidence="2 5" id="KW-0812">Transmembrane</keyword>
<dbReference type="Gene3D" id="1.20.1080.10">
    <property type="entry name" value="Glycerol uptake facilitator protein"/>
    <property type="match status" value="1"/>
</dbReference>
<name>A0ABP8R1F5_9SPHI</name>
<evidence type="ECO:0000256" key="5">
    <source>
        <dbReference type="SAM" id="Phobius"/>
    </source>
</evidence>
<evidence type="ECO:0000256" key="1">
    <source>
        <dbReference type="ARBA" id="ARBA00004141"/>
    </source>
</evidence>
<accession>A0ABP8R1F5</accession>
<comment type="caution">
    <text evidence="6">The sequence shown here is derived from an EMBL/GenBank/DDBJ whole genome shotgun (WGS) entry which is preliminary data.</text>
</comment>
<feature type="transmembrane region" description="Helical" evidence="5">
    <location>
        <begin position="440"/>
        <end position="461"/>
    </location>
</feature>
<evidence type="ECO:0000256" key="3">
    <source>
        <dbReference type="ARBA" id="ARBA00022989"/>
    </source>
</evidence>
<feature type="transmembrane region" description="Helical" evidence="5">
    <location>
        <begin position="637"/>
        <end position="660"/>
    </location>
</feature>
<feature type="transmembrane region" description="Helical" evidence="5">
    <location>
        <begin position="603"/>
        <end position="630"/>
    </location>
</feature>
<dbReference type="EMBL" id="BAABGR010000015">
    <property type="protein sequence ID" value="GAA4515745.1"/>
    <property type="molecule type" value="Genomic_DNA"/>
</dbReference>
<feature type="transmembrane region" description="Helical" evidence="5">
    <location>
        <begin position="370"/>
        <end position="392"/>
    </location>
</feature>